<dbReference type="Gene3D" id="1.10.630.10">
    <property type="entry name" value="Cytochrome P450"/>
    <property type="match status" value="2"/>
</dbReference>
<protein>
    <recommendedName>
        <fullName evidence="3">glucuronosyltransferase</fullName>
        <ecNumber evidence="3">2.4.1.17</ecNumber>
    </recommendedName>
</protein>
<evidence type="ECO:0000256" key="3">
    <source>
        <dbReference type="ARBA" id="ARBA00012544"/>
    </source>
</evidence>
<keyword evidence="6" id="KW-0560">Oxidoreductase</keyword>
<evidence type="ECO:0000256" key="4">
    <source>
        <dbReference type="ARBA" id="ARBA00022676"/>
    </source>
</evidence>
<dbReference type="InterPro" id="IPR001128">
    <property type="entry name" value="Cyt_P450"/>
</dbReference>
<keyword evidence="4" id="KW-0328">Glycosyltransferase</keyword>
<dbReference type="InterPro" id="IPR050271">
    <property type="entry name" value="UDP-glycosyltransferase"/>
</dbReference>
<dbReference type="EMBL" id="JAKKPZ010000620">
    <property type="protein sequence ID" value="KAI1693504.1"/>
    <property type="molecule type" value="Genomic_DNA"/>
</dbReference>
<evidence type="ECO:0000256" key="5">
    <source>
        <dbReference type="ARBA" id="ARBA00022679"/>
    </source>
</evidence>
<proteinExistence type="inferred from homology"/>
<dbReference type="InterPro" id="IPR002401">
    <property type="entry name" value="Cyt_P450_E_grp-I"/>
</dbReference>
<dbReference type="PRINTS" id="PR00385">
    <property type="entry name" value="P450"/>
</dbReference>
<dbReference type="Pfam" id="PF00201">
    <property type="entry name" value="UDPGT"/>
    <property type="match status" value="1"/>
</dbReference>
<keyword evidence="8" id="KW-0349">Heme</keyword>
<dbReference type="InterPro" id="IPR017972">
    <property type="entry name" value="Cyt_P450_CS"/>
</dbReference>
<evidence type="ECO:0000256" key="1">
    <source>
        <dbReference type="ARBA" id="ARBA00009995"/>
    </source>
</evidence>
<organism evidence="9 10">
    <name type="scientific">Ditylenchus destructor</name>
    <dbReference type="NCBI Taxonomy" id="166010"/>
    <lineage>
        <taxon>Eukaryota</taxon>
        <taxon>Metazoa</taxon>
        <taxon>Ecdysozoa</taxon>
        <taxon>Nematoda</taxon>
        <taxon>Chromadorea</taxon>
        <taxon>Rhabditida</taxon>
        <taxon>Tylenchina</taxon>
        <taxon>Tylenchomorpha</taxon>
        <taxon>Sphaerularioidea</taxon>
        <taxon>Anguinidae</taxon>
        <taxon>Anguininae</taxon>
        <taxon>Ditylenchus</taxon>
    </lineage>
</organism>
<dbReference type="GO" id="GO:0020037">
    <property type="term" value="F:heme binding"/>
    <property type="evidence" value="ECO:0007669"/>
    <property type="project" value="InterPro"/>
</dbReference>
<dbReference type="GO" id="GO:0015020">
    <property type="term" value="F:glucuronosyltransferase activity"/>
    <property type="evidence" value="ECO:0007669"/>
    <property type="project" value="UniProtKB-EC"/>
</dbReference>
<dbReference type="InterPro" id="IPR036396">
    <property type="entry name" value="Cyt_P450_sf"/>
</dbReference>
<dbReference type="Proteomes" id="UP001201812">
    <property type="component" value="Unassembled WGS sequence"/>
</dbReference>
<reference evidence="9" key="1">
    <citation type="submission" date="2022-01" db="EMBL/GenBank/DDBJ databases">
        <title>Genome Sequence Resource for Two Populations of Ditylenchus destructor, the Migratory Endoparasitic Phytonematode.</title>
        <authorList>
            <person name="Zhang H."/>
            <person name="Lin R."/>
            <person name="Xie B."/>
        </authorList>
    </citation>
    <scope>NUCLEOTIDE SEQUENCE</scope>
    <source>
        <strain evidence="9">BazhouSP</strain>
    </source>
</reference>
<name>A0AAD4QWD4_9BILA</name>
<dbReference type="PANTHER" id="PTHR48043:SF145">
    <property type="entry name" value="FI06409P-RELATED"/>
    <property type="match status" value="1"/>
</dbReference>
<gene>
    <name evidence="9" type="ORF">DdX_20621</name>
</gene>
<dbReference type="FunFam" id="3.40.50.2000:FF:000021">
    <property type="entry name" value="UDP-glucuronosyltransferase"/>
    <property type="match status" value="1"/>
</dbReference>
<comment type="caution">
    <text evidence="9">The sequence shown here is derived from an EMBL/GenBank/DDBJ whole genome shotgun (WGS) entry which is preliminary data.</text>
</comment>
<keyword evidence="6" id="KW-0503">Monooxygenase</keyword>
<accession>A0AAD4QWD4</accession>
<comment type="similarity">
    <text evidence="2">Belongs to the cytochrome P450 family.</text>
</comment>
<evidence type="ECO:0000313" key="10">
    <source>
        <dbReference type="Proteomes" id="UP001201812"/>
    </source>
</evidence>
<dbReference type="PANTHER" id="PTHR48043">
    <property type="entry name" value="EG:EG0003.4 PROTEIN-RELATED"/>
    <property type="match status" value="1"/>
</dbReference>
<comment type="similarity">
    <text evidence="1">Belongs to the UDP-glycosyltransferase family.</text>
</comment>
<dbReference type="AlphaFoldDB" id="A0AAD4QWD4"/>
<keyword evidence="10" id="KW-1185">Reference proteome</keyword>
<dbReference type="PROSITE" id="PS00375">
    <property type="entry name" value="UDPGT"/>
    <property type="match status" value="1"/>
</dbReference>
<comment type="catalytic activity">
    <reaction evidence="7">
        <text>glucuronate acceptor + UDP-alpha-D-glucuronate = acceptor beta-D-glucuronoside + UDP + H(+)</text>
        <dbReference type="Rhea" id="RHEA:21032"/>
        <dbReference type="ChEBI" id="CHEBI:15378"/>
        <dbReference type="ChEBI" id="CHEBI:58052"/>
        <dbReference type="ChEBI" id="CHEBI:58223"/>
        <dbReference type="ChEBI" id="CHEBI:132367"/>
        <dbReference type="ChEBI" id="CHEBI:132368"/>
        <dbReference type="EC" id="2.4.1.17"/>
    </reaction>
</comment>
<evidence type="ECO:0000256" key="6">
    <source>
        <dbReference type="ARBA" id="ARBA00023033"/>
    </source>
</evidence>
<dbReference type="Gene3D" id="3.40.50.2000">
    <property type="entry name" value="Glycogen Phosphorylase B"/>
    <property type="match status" value="1"/>
</dbReference>
<evidence type="ECO:0000313" key="9">
    <source>
        <dbReference type="EMBL" id="KAI1693504.1"/>
    </source>
</evidence>
<evidence type="ECO:0000256" key="7">
    <source>
        <dbReference type="ARBA" id="ARBA00047475"/>
    </source>
</evidence>
<dbReference type="PROSITE" id="PS00086">
    <property type="entry name" value="CYTOCHROME_P450"/>
    <property type="match status" value="1"/>
</dbReference>
<dbReference type="SUPFAM" id="SSF53756">
    <property type="entry name" value="UDP-Glycosyltransferase/glycogen phosphorylase"/>
    <property type="match status" value="1"/>
</dbReference>
<dbReference type="SUPFAM" id="SSF48264">
    <property type="entry name" value="Cytochrome P450"/>
    <property type="match status" value="1"/>
</dbReference>
<comment type="cofactor">
    <cofactor evidence="8">
        <name>heme</name>
        <dbReference type="ChEBI" id="CHEBI:30413"/>
    </cofactor>
</comment>
<feature type="binding site" description="axial binding residue" evidence="8">
    <location>
        <position position="407"/>
    </location>
    <ligand>
        <name>heme</name>
        <dbReference type="ChEBI" id="CHEBI:30413"/>
    </ligand>
    <ligandPart>
        <name>Fe</name>
        <dbReference type="ChEBI" id="CHEBI:18248"/>
    </ligandPart>
</feature>
<dbReference type="GO" id="GO:0016705">
    <property type="term" value="F:oxidoreductase activity, acting on paired donors, with incorporation or reduction of molecular oxygen"/>
    <property type="evidence" value="ECO:0007669"/>
    <property type="project" value="InterPro"/>
</dbReference>
<sequence>MLLLIFAAFCSALIFYNFYWKRRNLPPGPIPLPIRGNVLTIARLKPGYDAFLQWQKQYGPVYTFWMAEQPVVAITDYKTIRETFIQDGDTYAGRNMFNEHMRLIYLITDGTINGVILPEGEEWRENRRFSLQALREFGMGKSEAEAKILIESDYLIDSLKKELKSGIREHSMIKWIDLAVGSIINQLLFGYRFSGGNEEEFETLKNVMDEIMMTFAYPAFITVIFWPALRKFPIFSSAFQRMKQLTERNDGFIKAQIKEYTKKFESEGLADIKEGLPFVGSYLRAKQQSSGKVNDGSILFRDDALLHFCSDLWTAGQETTSTTLSFGILYLLLDVDVQSKMQHELDNVVAADEKVISAHKSRLPYTNAVINIFPEPHRFKPERFLDKNGQLLKVEELIPFSIGKRICLGESLARMELLIANIFHTFKVRPVDPLNPPTAEKIPGFTVRATPYKVRLELRHSPNVISMYTDRIDYYVNRHGFKNAAWTYSQVHITTKEIQRDILKKLAETYAFPGVNLFSPKLLENWQHVFDYDRKFFGGMKRDKYVKTFLEHPESHGKIAFDKAKGDVIGIGCIGETSTGNLIIGPLYADSPVSVPQGGNASPLLADLMLTAMEIKYLGTCDNLVKRELSVSFRYIDALFSLNENIKNHTAAIYGNVLELNRTDNRNAMENTGPAHIATVVDPPQSSAVHDNVEQPMEEVDDAEVNDTTLNANRRACFILVNNPHFGWSHVQFQGRLADLLVEAGHEVHMLVQEINPYIGNYTGSNSNVTVIRVPRLPETRDDFLKVDFIGNAFSGMNNMLLDGTTHLLRKIWTDACGEFLDNQQPLIERMTEEKYDVAVSEFIHPCQFGIFHKIGVHTKLATSTFMIDSYQVAHFGLQPMSSYVPNLWAPSINAPYMGFYERARNLFMDIYVFKLIRHPKTEQDHFTRVYGQNFPSLNHILKNVSLAFFNTNEFLDLPRPISNKIVYIGGVVEGKAKNLTQDFQQIMDKSKKGIVLFSFGSLADTKLLDPKIKAAFFKSFASFPEYEFIWKLELNANETWMRSIAPNVHLFDWFDQKSILAHPKTVAFITHCGMNSLNEGARAGVPLIGIPLFSDQLYDAAAMKHKKFGVYVDILEAHKQEVITSALDQVLNNPTYSYNAKLIQKKLNNAPFRCLAGGAGTKRFVRSSCSRSIGIWMSVIDCLHKDVQ</sequence>
<keyword evidence="8" id="KW-0479">Metal-binding</keyword>
<evidence type="ECO:0000256" key="2">
    <source>
        <dbReference type="ARBA" id="ARBA00010617"/>
    </source>
</evidence>
<dbReference type="PRINTS" id="PR00463">
    <property type="entry name" value="EP450I"/>
</dbReference>
<keyword evidence="5" id="KW-0808">Transferase</keyword>
<dbReference type="CDD" id="cd03784">
    <property type="entry name" value="GT1_Gtf-like"/>
    <property type="match status" value="1"/>
</dbReference>
<evidence type="ECO:0000256" key="8">
    <source>
        <dbReference type="PIRSR" id="PIRSR602401-1"/>
    </source>
</evidence>
<dbReference type="InterPro" id="IPR035595">
    <property type="entry name" value="UDP_glycos_trans_CS"/>
</dbReference>
<dbReference type="InterPro" id="IPR002213">
    <property type="entry name" value="UDP_glucos_trans"/>
</dbReference>
<dbReference type="GO" id="GO:0005506">
    <property type="term" value="F:iron ion binding"/>
    <property type="evidence" value="ECO:0007669"/>
    <property type="project" value="InterPro"/>
</dbReference>
<dbReference type="Pfam" id="PF00067">
    <property type="entry name" value="p450"/>
    <property type="match status" value="2"/>
</dbReference>
<keyword evidence="8" id="KW-0408">Iron</keyword>
<dbReference type="EC" id="2.4.1.17" evidence="3"/>
<dbReference type="GO" id="GO:0004497">
    <property type="term" value="F:monooxygenase activity"/>
    <property type="evidence" value="ECO:0007669"/>
    <property type="project" value="UniProtKB-KW"/>
</dbReference>
<dbReference type="CDD" id="cd20617">
    <property type="entry name" value="CYP1_2-like"/>
    <property type="match status" value="1"/>
</dbReference>